<organism evidence="3">
    <name type="scientific">Bombyx mori nuclear polyhedrosis virus</name>
    <name type="common">BmNPV</name>
    <dbReference type="NCBI Taxonomy" id="271108"/>
    <lineage>
        <taxon>Viruses</taxon>
        <taxon>Viruses incertae sedis</taxon>
        <taxon>Naldaviricetes</taxon>
        <taxon>Lefavirales</taxon>
        <taxon>Baculoviridae</taxon>
        <taxon>Alphabaculovirus</taxon>
        <taxon>Alphabaculovirus bomori</taxon>
    </lineage>
</organism>
<dbReference type="InterPro" id="IPR022549">
    <property type="entry name" value="DUF3627"/>
</dbReference>
<gene>
    <name evidence="3" type="primary">Ac13</name>
</gene>
<proteinExistence type="predicted"/>
<dbReference type="Pfam" id="PF12299">
    <property type="entry name" value="DUF3627"/>
    <property type="match status" value="1"/>
</dbReference>
<evidence type="ECO:0000313" key="3">
    <source>
        <dbReference type="EMBL" id="QXI73194.1"/>
    </source>
</evidence>
<name>A0A8F4XDF3_NPVBM</name>
<evidence type="ECO:0000259" key="2">
    <source>
        <dbReference type="Pfam" id="PF12299"/>
    </source>
</evidence>
<feature type="domain" description="DUF3627" evidence="2">
    <location>
        <begin position="234"/>
        <end position="323"/>
    </location>
</feature>
<protein>
    <submittedName>
        <fullName evidence="3">AC13</fullName>
    </submittedName>
</protein>
<accession>A0A8F4XDF3</accession>
<dbReference type="EMBL" id="MT501299">
    <property type="protein sequence ID" value="QXI73194.1"/>
    <property type="molecule type" value="Genomic_DNA"/>
</dbReference>
<evidence type="ECO:0000256" key="1">
    <source>
        <dbReference type="SAM" id="Coils"/>
    </source>
</evidence>
<organismHost>
    <name type="scientific">Bombyx mori</name>
    <name type="common">Silk moth</name>
    <dbReference type="NCBI Taxonomy" id="7091"/>
</organismHost>
<reference evidence="3" key="1">
    <citation type="submission" date="2020-05" db="EMBL/GenBank/DDBJ databases">
        <authorList>
            <person name="Xu G."/>
            <person name="Xiong Y."/>
            <person name="Gong T."/>
            <person name="Shi Y."/>
            <person name="Liu X."/>
            <person name="Liu S."/>
            <person name="Xiao F."/>
            <person name="Zhang Y."/>
            <person name="Ran X."/>
            <person name="Xiao D."/>
        </authorList>
    </citation>
    <scope>NUCLEOTIDE SEQUENCE</scope>
    <source>
        <strain evidence="3">Baoshan</strain>
    </source>
</reference>
<feature type="coiled-coil region" evidence="1">
    <location>
        <begin position="171"/>
        <end position="230"/>
    </location>
</feature>
<keyword evidence="1" id="KW-0175">Coiled coil</keyword>
<sequence>MLSWLWNWWMWSGDNDDNDDNDDAIAAEDRFDPDDYATIAAEDRFDPDDYKKYHINVQQWSHIVKWDSFKCNTHSFKYRYVHNDTNAKFYNVIDFCKGLEIAHDDILDCNWDSDQVYHLNEIIFHKQKSKRDLNSLGALFATKQGLLKILMRLNFDNKSNALLHLQTEGERDDLRDKIESVLKHVKKLNTNSEKFMVTHETFKNDVGNRFEQFELRLNELDAKLNMLQSAEKLKTAIVTESKNGTVTFPRDITKHQHLAIFSERIDDRIKLAFVLGQERHFRKRKMRFEDDMEVLYDGVHPNPLLAIQCINEKLYDKHYKIRKIAKRVIDVDCTHNVVKEVIQEVL</sequence>